<proteinExistence type="predicted"/>
<gene>
    <name evidence="3" type="ORF">SEMRO_43_G026260.1</name>
</gene>
<feature type="transmembrane region" description="Helical" evidence="2">
    <location>
        <begin position="91"/>
        <end position="114"/>
    </location>
</feature>
<evidence type="ECO:0000256" key="1">
    <source>
        <dbReference type="SAM" id="MobiDB-lite"/>
    </source>
</evidence>
<name>A0A9N8D9P8_9STRA</name>
<keyword evidence="2" id="KW-0472">Membrane</keyword>
<dbReference type="Proteomes" id="UP001153069">
    <property type="component" value="Unassembled WGS sequence"/>
</dbReference>
<sequence>MVQKAQYSLVPTRPSRTASDETYDLEFVDEGNKDDQCQKNAKSDAQPNNDVVNTAADTTKNTRRATGITQQDIQKGEELLRFLAPLAQVRAGITILVLLVAPLLLAAVAIRAIIQWTDNPLDKYDTWPAIEGLALPQRVTGEILAMSFFSEPKTTSLEECIRRCDQEGVTILMGLHYDRQQYEEHDLCLCYYTGDHRDFCVWENVATRSAFPVEKVEKGTVFYKKDQDQQAVDLPFCSEDTFLCNQDNGATCLLYLGPDRGEY</sequence>
<comment type="caution">
    <text evidence="3">The sequence shown here is derived from an EMBL/GenBank/DDBJ whole genome shotgun (WGS) entry which is preliminary data.</text>
</comment>
<keyword evidence="2" id="KW-0812">Transmembrane</keyword>
<dbReference type="AlphaFoldDB" id="A0A9N8D9P8"/>
<feature type="compositionally biased region" description="Polar residues" evidence="1">
    <location>
        <begin position="38"/>
        <end position="55"/>
    </location>
</feature>
<evidence type="ECO:0000256" key="2">
    <source>
        <dbReference type="SAM" id="Phobius"/>
    </source>
</evidence>
<feature type="region of interest" description="Disordered" evidence="1">
    <location>
        <begin position="1"/>
        <end position="55"/>
    </location>
</feature>
<dbReference type="EMBL" id="CAICTM010000043">
    <property type="protein sequence ID" value="CAB9498699.1"/>
    <property type="molecule type" value="Genomic_DNA"/>
</dbReference>
<evidence type="ECO:0000313" key="4">
    <source>
        <dbReference type="Proteomes" id="UP001153069"/>
    </source>
</evidence>
<accession>A0A9N8D9P8</accession>
<reference evidence="3" key="1">
    <citation type="submission" date="2020-06" db="EMBL/GenBank/DDBJ databases">
        <authorList>
            <consortium name="Plant Systems Biology data submission"/>
        </authorList>
    </citation>
    <scope>NUCLEOTIDE SEQUENCE</scope>
    <source>
        <strain evidence="3">D6</strain>
    </source>
</reference>
<organism evidence="3 4">
    <name type="scientific">Seminavis robusta</name>
    <dbReference type="NCBI Taxonomy" id="568900"/>
    <lineage>
        <taxon>Eukaryota</taxon>
        <taxon>Sar</taxon>
        <taxon>Stramenopiles</taxon>
        <taxon>Ochrophyta</taxon>
        <taxon>Bacillariophyta</taxon>
        <taxon>Bacillariophyceae</taxon>
        <taxon>Bacillariophycidae</taxon>
        <taxon>Naviculales</taxon>
        <taxon>Naviculaceae</taxon>
        <taxon>Seminavis</taxon>
    </lineage>
</organism>
<evidence type="ECO:0000313" key="3">
    <source>
        <dbReference type="EMBL" id="CAB9498699.1"/>
    </source>
</evidence>
<keyword evidence="2" id="KW-1133">Transmembrane helix</keyword>
<protein>
    <submittedName>
        <fullName evidence="3">Uncharacterized protein</fullName>
    </submittedName>
</protein>
<keyword evidence="4" id="KW-1185">Reference proteome</keyword>